<evidence type="ECO:0000259" key="3">
    <source>
        <dbReference type="Pfam" id="PF01145"/>
    </source>
</evidence>
<dbReference type="EMBL" id="FNAX01000001">
    <property type="protein sequence ID" value="SDE23979.1"/>
    <property type="molecule type" value="Genomic_DNA"/>
</dbReference>
<evidence type="ECO:0000313" key="5">
    <source>
        <dbReference type="Proteomes" id="UP000198614"/>
    </source>
</evidence>
<dbReference type="Gene3D" id="3.30.479.30">
    <property type="entry name" value="Band 7 domain"/>
    <property type="match status" value="1"/>
</dbReference>
<name>A0A1G7BA68_9ACTN</name>
<reference evidence="4 5" key="1">
    <citation type="submission" date="2016-10" db="EMBL/GenBank/DDBJ databases">
        <authorList>
            <person name="de Groot N.N."/>
        </authorList>
    </citation>
    <scope>NUCLEOTIDE SEQUENCE [LARGE SCALE GENOMIC DNA]</scope>
    <source>
        <strain evidence="4 5">CGMCC 4.1859</strain>
    </source>
</reference>
<feature type="region of interest" description="Disordered" evidence="1">
    <location>
        <begin position="34"/>
        <end position="80"/>
    </location>
</feature>
<dbReference type="AlphaFoldDB" id="A0A1G7BA68"/>
<feature type="compositionally biased region" description="Low complexity" evidence="1">
    <location>
        <begin position="36"/>
        <end position="45"/>
    </location>
</feature>
<evidence type="ECO:0000256" key="2">
    <source>
        <dbReference type="SAM" id="Phobius"/>
    </source>
</evidence>
<feature type="transmembrane region" description="Helical" evidence="2">
    <location>
        <begin position="89"/>
        <end position="109"/>
    </location>
</feature>
<feature type="domain" description="Band 7" evidence="3">
    <location>
        <begin position="164"/>
        <end position="282"/>
    </location>
</feature>
<sequence>MSTTTSRTEGSRHGRVIHGESTLEIPVHLLFRDDPGGAAPAPGAPEVRLRPVPTMPAAPSAPPAPAAASVPSSGEDGPGVRSARMLPGALGVLAGVCGATGCLLTSWWAGVLPPLAGPVWPSGTGLGPVQWAAYVGAGALGLAGFVGLARGRARQAGARGRTRTRPRHWRSEPVPVCDANGLELSVTVLVTWRFRETARALRGVGRHRRYLAECVEAALARLVPQVPVGGSAARGGVTLRDAGALGDALTRWVAQDVEAVGLEVCAVRVTRVAYVTEVAEWLRGRRMAELEG</sequence>
<dbReference type="InterPro" id="IPR036013">
    <property type="entry name" value="Band_7/SPFH_dom_sf"/>
</dbReference>
<dbReference type="Proteomes" id="UP000198614">
    <property type="component" value="Unassembled WGS sequence"/>
</dbReference>
<evidence type="ECO:0000256" key="1">
    <source>
        <dbReference type="SAM" id="MobiDB-lite"/>
    </source>
</evidence>
<evidence type="ECO:0000313" key="4">
    <source>
        <dbReference type="EMBL" id="SDE23979.1"/>
    </source>
</evidence>
<dbReference type="InterPro" id="IPR001107">
    <property type="entry name" value="Band_7"/>
</dbReference>
<protein>
    <submittedName>
        <fullName evidence="4">SPFH domain / Band 7 family protein</fullName>
    </submittedName>
</protein>
<feature type="compositionally biased region" description="Pro residues" evidence="1">
    <location>
        <begin position="53"/>
        <end position="65"/>
    </location>
</feature>
<organism evidence="4 5">
    <name type="scientific">Streptomyces griseoaurantiacus</name>
    <dbReference type="NCBI Taxonomy" id="68213"/>
    <lineage>
        <taxon>Bacteria</taxon>
        <taxon>Bacillati</taxon>
        <taxon>Actinomycetota</taxon>
        <taxon>Actinomycetes</taxon>
        <taxon>Kitasatosporales</taxon>
        <taxon>Streptomycetaceae</taxon>
        <taxon>Streptomyces</taxon>
        <taxon>Streptomyces aurantiacus group</taxon>
    </lineage>
</organism>
<dbReference type="PANTHER" id="PTHR43446">
    <property type="entry name" value="MEMBRANE PROTEIN-RELATED"/>
    <property type="match status" value="1"/>
</dbReference>
<dbReference type="PANTHER" id="PTHR43446:SF1">
    <property type="entry name" value="BAND 7 DOMAIN-CONTAINING PROTEIN"/>
    <property type="match status" value="1"/>
</dbReference>
<dbReference type="Pfam" id="PF01145">
    <property type="entry name" value="Band_7"/>
    <property type="match status" value="1"/>
</dbReference>
<gene>
    <name evidence="4" type="ORF">SAMN05216260_10120</name>
</gene>
<keyword evidence="2" id="KW-0472">Membrane</keyword>
<feature type="transmembrane region" description="Helical" evidence="2">
    <location>
        <begin position="129"/>
        <end position="149"/>
    </location>
</feature>
<keyword evidence="2" id="KW-0812">Transmembrane</keyword>
<dbReference type="OrthoDB" id="3850886at2"/>
<keyword evidence="2" id="KW-1133">Transmembrane helix</keyword>
<proteinExistence type="predicted"/>
<accession>A0A1G7BA68</accession>